<evidence type="ECO:0000313" key="10">
    <source>
        <dbReference type="Proteomes" id="UP000236340"/>
    </source>
</evidence>
<protein>
    <submittedName>
        <fullName evidence="9">Glycosyltransferase</fullName>
    </submittedName>
</protein>
<keyword evidence="1" id="KW-1003">Cell membrane</keyword>
<dbReference type="InterPro" id="IPR001173">
    <property type="entry name" value="Glyco_trans_2-like"/>
</dbReference>
<keyword evidence="6" id="KW-1133">Transmembrane helix</keyword>
<dbReference type="Gene3D" id="3.90.550.10">
    <property type="entry name" value="Spore Coat Polysaccharide Biosynthesis Protein SpsA, Chain A"/>
    <property type="match status" value="1"/>
</dbReference>
<name>A0A2K2H5R0_9BACT</name>
<keyword evidence="2" id="KW-0328">Glycosyltransferase</keyword>
<keyword evidence="4" id="KW-0812">Transmembrane</keyword>
<organism evidence="9 10">
    <name type="scientific">Geothermobacter hydrogeniphilus</name>
    <dbReference type="NCBI Taxonomy" id="1969733"/>
    <lineage>
        <taxon>Bacteria</taxon>
        <taxon>Pseudomonadati</taxon>
        <taxon>Thermodesulfobacteriota</taxon>
        <taxon>Desulfuromonadia</taxon>
        <taxon>Desulfuromonadales</taxon>
        <taxon>Geothermobacteraceae</taxon>
        <taxon>Geothermobacter</taxon>
    </lineage>
</organism>
<dbReference type="Pfam" id="PF00535">
    <property type="entry name" value="Glycos_transf_2"/>
    <property type="match status" value="1"/>
</dbReference>
<evidence type="ECO:0000256" key="5">
    <source>
        <dbReference type="ARBA" id="ARBA00022985"/>
    </source>
</evidence>
<dbReference type="InterPro" id="IPR050256">
    <property type="entry name" value="Glycosyltransferase_2"/>
</dbReference>
<keyword evidence="5" id="KW-0448">Lipopolysaccharide biosynthesis</keyword>
<dbReference type="Proteomes" id="UP000236340">
    <property type="component" value="Unassembled WGS sequence"/>
</dbReference>
<evidence type="ECO:0000313" key="9">
    <source>
        <dbReference type="EMBL" id="PNU18579.1"/>
    </source>
</evidence>
<evidence type="ECO:0000256" key="3">
    <source>
        <dbReference type="ARBA" id="ARBA00022679"/>
    </source>
</evidence>
<comment type="caution">
    <text evidence="9">The sequence shown here is derived from an EMBL/GenBank/DDBJ whole genome shotgun (WGS) entry which is preliminary data.</text>
</comment>
<dbReference type="PANTHER" id="PTHR48090:SF3">
    <property type="entry name" value="UNDECAPRENYL-PHOSPHATE 4-DEOXY-4-FORMAMIDO-L-ARABINOSE TRANSFERASE"/>
    <property type="match status" value="1"/>
</dbReference>
<evidence type="ECO:0000256" key="2">
    <source>
        <dbReference type="ARBA" id="ARBA00022676"/>
    </source>
</evidence>
<dbReference type="SUPFAM" id="SSF53448">
    <property type="entry name" value="Nucleotide-diphospho-sugar transferases"/>
    <property type="match status" value="1"/>
</dbReference>
<dbReference type="EMBL" id="PPFX01000066">
    <property type="protein sequence ID" value="PNU18579.1"/>
    <property type="molecule type" value="Genomic_DNA"/>
</dbReference>
<accession>A0A2K2H5R0</accession>
<keyword evidence="3 9" id="KW-0808">Transferase</keyword>
<dbReference type="PANTHER" id="PTHR48090">
    <property type="entry name" value="UNDECAPRENYL-PHOSPHATE 4-DEOXY-4-FORMAMIDO-L-ARABINOSE TRANSFERASE-RELATED"/>
    <property type="match status" value="1"/>
</dbReference>
<dbReference type="GO" id="GO:0005886">
    <property type="term" value="C:plasma membrane"/>
    <property type="evidence" value="ECO:0007669"/>
    <property type="project" value="TreeGrafter"/>
</dbReference>
<dbReference type="GO" id="GO:0009103">
    <property type="term" value="P:lipopolysaccharide biosynthetic process"/>
    <property type="evidence" value="ECO:0007669"/>
    <property type="project" value="UniProtKB-KW"/>
</dbReference>
<evidence type="ECO:0000256" key="7">
    <source>
        <dbReference type="ARBA" id="ARBA00023136"/>
    </source>
</evidence>
<reference evidence="9 10" key="1">
    <citation type="journal article" date="2018" name="Genome Announc.">
        <title>Genome Sequence of Geothermobacter sp. HR-1 Iron Reducer from the Loihi Seamount.</title>
        <authorList>
            <person name="Smith H."/>
            <person name="Abuyen K."/>
            <person name="Tremblay J."/>
            <person name="Savalia P."/>
            <person name="Perez-Rodriguez I."/>
            <person name="Emerson D."/>
            <person name="Tully B."/>
            <person name="Amend J."/>
        </authorList>
    </citation>
    <scope>NUCLEOTIDE SEQUENCE [LARGE SCALE GENOMIC DNA]</scope>
    <source>
        <strain evidence="9 10">HR-1</strain>
    </source>
</reference>
<evidence type="ECO:0000259" key="8">
    <source>
        <dbReference type="Pfam" id="PF00535"/>
    </source>
</evidence>
<dbReference type="InterPro" id="IPR029044">
    <property type="entry name" value="Nucleotide-diphossugar_trans"/>
</dbReference>
<dbReference type="CDD" id="cd04187">
    <property type="entry name" value="DPM1_like_bac"/>
    <property type="match status" value="1"/>
</dbReference>
<evidence type="ECO:0000256" key="4">
    <source>
        <dbReference type="ARBA" id="ARBA00022692"/>
    </source>
</evidence>
<evidence type="ECO:0000256" key="1">
    <source>
        <dbReference type="ARBA" id="ARBA00022475"/>
    </source>
</evidence>
<dbReference type="RefSeq" id="WP_103116900.1">
    <property type="nucleotide sequence ID" value="NZ_PPFX01000066.1"/>
</dbReference>
<feature type="domain" description="Glycosyltransferase 2-like" evidence="8">
    <location>
        <begin position="5"/>
        <end position="165"/>
    </location>
</feature>
<keyword evidence="7" id="KW-0472">Membrane</keyword>
<proteinExistence type="predicted"/>
<dbReference type="GO" id="GO:0099621">
    <property type="term" value="F:undecaprenyl-phosphate 4-deoxy-4-formamido-L-arabinose transferase activity"/>
    <property type="evidence" value="ECO:0007669"/>
    <property type="project" value="TreeGrafter"/>
</dbReference>
<sequence length="239" mass="27281">MKKISFVIPVYNEEENLGELWQQIAAVAEPLAVDFQVLFVDDCSSDGSLELIRALAAEHPEVGFLSFARNCGQSAALYAGFQAADGDVIVTMDADLQNDPADLPEMLRYYGDYDMVTGWRYNRQDSLSKKIGSRIGNGFRNWLTNENIHDTGCSLKVMSAEMLKRIKMFRGLHRFLPTLMRLEGARVKEVKVNHRPRLHGESKYTNLRRGIEGFYDVIAVRWMQKRHLNIEIGERHDQG</sequence>
<evidence type="ECO:0000256" key="6">
    <source>
        <dbReference type="ARBA" id="ARBA00022989"/>
    </source>
</evidence>
<dbReference type="AlphaFoldDB" id="A0A2K2H5R0"/>
<gene>
    <name evidence="9" type="ORF">C2E25_16965</name>
</gene>
<dbReference type="OrthoDB" id="9802649at2"/>